<sequence>MEDRKLDAAESLALIGRMIENTRSRMVRNAGRPFLAWGYATAATLIAVWAAVSCTGDIRWNYLWFMLPLLGGALMYFTRPKATEGSVHTYVDRVLDLIWSVIGPATLLISTLAICFVVRFPVAFTVLLMIGLGTTINNLIIGFKPGVAGGIAGIVLASVSLVVTGNWHAGLFLAAFVLMTIIPGHILNYRYRHSRSDVRQAAGPRPGKATKDGAAEEDGSTEEDGAATENGTAEGGAATDNTAADGAATGSAVTDSAVTDRPLDAAENIALVGRMIDNTRSRMVRNAGRPFLIWGYATVVTTLAVWAAYALFPGRNWYYLWLLLPVFGTALSLLTMPKADGGRVYTFIDRVIGQVWLVMGLTAWFVSLLSVFGDMPVPILFVILLMMGMGTAITGLVIRFVPAAVGGAAAIILAPVSLAATGYWVPALFIAGFVAMMIVPGHILNYKSNHPKQ</sequence>
<feature type="transmembrane region" description="Helical" evidence="2">
    <location>
        <begin position="34"/>
        <end position="52"/>
    </location>
</feature>
<feature type="transmembrane region" description="Helical" evidence="2">
    <location>
        <begin position="347"/>
        <end position="369"/>
    </location>
</feature>
<dbReference type="Proteomes" id="UP001181347">
    <property type="component" value="Unassembled WGS sequence"/>
</dbReference>
<feature type="transmembrane region" description="Helical" evidence="2">
    <location>
        <begin position="318"/>
        <end position="335"/>
    </location>
</feature>
<keyword evidence="2" id="KW-0472">Membrane</keyword>
<feature type="compositionally biased region" description="Acidic residues" evidence="1">
    <location>
        <begin position="215"/>
        <end position="226"/>
    </location>
</feature>
<feature type="transmembrane region" description="Helical" evidence="2">
    <location>
        <begin position="59"/>
        <end position="77"/>
    </location>
</feature>
<proteinExistence type="predicted"/>
<feature type="transmembrane region" description="Helical" evidence="2">
    <location>
        <begin position="142"/>
        <end position="163"/>
    </location>
</feature>
<feature type="compositionally biased region" description="Low complexity" evidence="1">
    <location>
        <begin position="227"/>
        <end position="250"/>
    </location>
</feature>
<evidence type="ECO:0000256" key="1">
    <source>
        <dbReference type="SAM" id="MobiDB-lite"/>
    </source>
</evidence>
<evidence type="ECO:0000313" key="4">
    <source>
        <dbReference type="Proteomes" id="UP001181347"/>
    </source>
</evidence>
<organism evidence="3 4">
    <name type="scientific">Alistipes finegoldii</name>
    <dbReference type="NCBI Taxonomy" id="214856"/>
    <lineage>
        <taxon>Bacteria</taxon>
        <taxon>Pseudomonadati</taxon>
        <taxon>Bacteroidota</taxon>
        <taxon>Bacteroidia</taxon>
        <taxon>Bacteroidales</taxon>
        <taxon>Rikenellaceae</taxon>
        <taxon>Alistipes</taxon>
    </lineage>
</organism>
<dbReference type="AlphaFoldDB" id="A0AAE4LM19"/>
<evidence type="ECO:0000313" key="3">
    <source>
        <dbReference type="EMBL" id="MDU0260228.1"/>
    </source>
</evidence>
<feature type="transmembrane region" description="Helical" evidence="2">
    <location>
        <begin position="400"/>
        <end position="418"/>
    </location>
</feature>
<dbReference type="EMBL" id="JAWDES010000005">
    <property type="protein sequence ID" value="MDU0260228.1"/>
    <property type="molecule type" value="Genomic_DNA"/>
</dbReference>
<dbReference type="RefSeq" id="WP_022043817.1">
    <property type="nucleotide sequence ID" value="NZ_BAAFKU010000009.1"/>
</dbReference>
<keyword evidence="2" id="KW-0812">Transmembrane</keyword>
<feature type="transmembrane region" description="Helical" evidence="2">
    <location>
        <begin position="375"/>
        <end position="393"/>
    </location>
</feature>
<keyword evidence="2" id="KW-1133">Transmembrane helix</keyword>
<reference evidence="3" key="1">
    <citation type="submission" date="2023-10" db="EMBL/GenBank/DDBJ databases">
        <title>Genome Sequence of the Bacteria from From Gut Wall in Crohn's Disease.</title>
        <authorList>
            <person name="Rodriguez-Palacios A."/>
        </authorList>
    </citation>
    <scope>NUCLEOTIDE SEQUENCE</scope>
    <source>
        <strain evidence="3">CavFT-hAR58</strain>
    </source>
</reference>
<feature type="transmembrane region" description="Helical" evidence="2">
    <location>
        <begin position="169"/>
        <end position="189"/>
    </location>
</feature>
<comment type="caution">
    <text evidence="3">The sequence shown here is derived from an EMBL/GenBank/DDBJ whole genome shotgun (WGS) entry which is preliminary data.</text>
</comment>
<feature type="transmembrane region" description="Helical" evidence="2">
    <location>
        <begin position="97"/>
        <end position="130"/>
    </location>
</feature>
<accession>A0AAE4LM19</accession>
<protein>
    <submittedName>
        <fullName evidence="3">Uncharacterized protein</fullName>
    </submittedName>
</protein>
<feature type="transmembrane region" description="Helical" evidence="2">
    <location>
        <begin position="291"/>
        <end position="312"/>
    </location>
</feature>
<feature type="transmembrane region" description="Helical" evidence="2">
    <location>
        <begin position="424"/>
        <end position="444"/>
    </location>
</feature>
<feature type="region of interest" description="Disordered" evidence="1">
    <location>
        <begin position="198"/>
        <end position="255"/>
    </location>
</feature>
<name>A0AAE4LM19_9BACT</name>
<evidence type="ECO:0000256" key="2">
    <source>
        <dbReference type="SAM" id="Phobius"/>
    </source>
</evidence>
<gene>
    <name evidence="3" type="ORF">RVH17_08895</name>
</gene>